<reference evidence="3" key="1">
    <citation type="submission" date="2012-11" db="EMBL/GenBank/DDBJ databases">
        <authorList>
            <person name="Lucero-Rivera Y.E."/>
            <person name="Tovar-Ramirez D."/>
        </authorList>
    </citation>
    <scope>NUCLEOTIDE SEQUENCE [LARGE SCALE GENOMIC DNA]</scope>
    <source>
        <strain evidence="3">Araruama</strain>
    </source>
</reference>
<dbReference type="InterPro" id="IPR011050">
    <property type="entry name" value="Pectin_lyase_fold/virulence"/>
</dbReference>
<gene>
    <name evidence="2" type="ORF">OMM_04996</name>
</gene>
<dbReference type="InterPro" id="IPR022441">
    <property type="entry name" value="Para_beta_helix_rpt-2"/>
</dbReference>
<organism evidence="2 3">
    <name type="scientific">Candidatus Magnetoglobus multicellularis str. Araruama</name>
    <dbReference type="NCBI Taxonomy" id="890399"/>
    <lineage>
        <taxon>Bacteria</taxon>
        <taxon>Pseudomonadati</taxon>
        <taxon>Thermodesulfobacteriota</taxon>
        <taxon>Desulfobacteria</taxon>
        <taxon>Desulfobacterales</taxon>
        <taxon>Desulfobacteraceae</taxon>
        <taxon>Candidatus Magnetoglobus</taxon>
    </lineage>
</organism>
<dbReference type="InterPro" id="IPR007742">
    <property type="entry name" value="NosD_dom"/>
</dbReference>
<evidence type="ECO:0000313" key="2">
    <source>
        <dbReference type="EMBL" id="ETR67708.1"/>
    </source>
</evidence>
<dbReference type="EMBL" id="ATBP01001248">
    <property type="protein sequence ID" value="ETR67708.1"/>
    <property type="molecule type" value="Genomic_DNA"/>
</dbReference>
<feature type="domain" description="Periplasmic copper-binding protein NosD beta helix" evidence="1">
    <location>
        <begin position="60"/>
        <end position="270"/>
    </location>
</feature>
<evidence type="ECO:0000259" key="1">
    <source>
        <dbReference type="Pfam" id="PF05048"/>
    </source>
</evidence>
<evidence type="ECO:0000313" key="3">
    <source>
        <dbReference type="Proteomes" id="UP000189670"/>
    </source>
</evidence>
<dbReference type="NCBIfam" id="TIGR03804">
    <property type="entry name" value="para_beta_helix"/>
    <property type="match status" value="3"/>
</dbReference>
<comment type="caution">
    <text evidence="2">The sequence shown here is derived from an EMBL/GenBank/DDBJ whole genome shotgun (WGS) entry which is preliminary data.</text>
</comment>
<dbReference type="AlphaFoldDB" id="A0A1V1NYT1"/>
<dbReference type="SUPFAM" id="SSF51126">
    <property type="entry name" value="Pectin lyase-like"/>
    <property type="match status" value="1"/>
</dbReference>
<protein>
    <submittedName>
        <fullName evidence="2">Periplasmic copper-binding protein</fullName>
    </submittedName>
</protein>
<accession>A0A1V1NYT1</accession>
<dbReference type="Proteomes" id="UP000189670">
    <property type="component" value="Unassembled WGS sequence"/>
</dbReference>
<sequence length="377" mass="42701">MTVVVRDGLYLENILVNKELTIISENGYTTCIIQSSNPDLDVVEIRHSNVKFEGFSILGSNNPSGIHIGNGIQYCQVISNKCGLNSEMKIGTGIKLSSATNNSLIGNKCLYSYDNGILLEYESNNNEIINNECTMNRYGIYVSDCHNVLFIKNICSTNNWHGLYMCDSDDNLFESNICSNNNSNGMQLVRVSNCTFLGNIVINNDEKGFSIVSSENNTIFFNSFSNNDKHEIFTDIYSKNTWYSSTMIYYTYKGEYSNLCYMGNYYADHDLNDDNADGITDKNYLITATGLKDKYPLSAETNDYTVESWYLQKDKQFVISQDSVEESNININRGVSIILPSNNAQYQQYSEPAFCSGLIRFSQILDKDTFFFLNLVF</sequence>
<dbReference type="InterPro" id="IPR012334">
    <property type="entry name" value="Pectin_lyas_fold"/>
</dbReference>
<dbReference type="Gene3D" id="2.160.20.10">
    <property type="entry name" value="Single-stranded right-handed beta-helix, Pectin lyase-like"/>
    <property type="match status" value="1"/>
</dbReference>
<dbReference type="SMART" id="SM00710">
    <property type="entry name" value="PbH1"/>
    <property type="match status" value="6"/>
</dbReference>
<dbReference type="Pfam" id="PF05048">
    <property type="entry name" value="NosD"/>
    <property type="match status" value="1"/>
</dbReference>
<name>A0A1V1NYT1_9BACT</name>
<proteinExistence type="predicted"/>
<dbReference type="InterPro" id="IPR006626">
    <property type="entry name" value="PbH1"/>
</dbReference>